<feature type="region of interest" description="Disordered" evidence="3">
    <location>
        <begin position="125"/>
        <end position="201"/>
    </location>
</feature>
<dbReference type="CDD" id="cd08768">
    <property type="entry name" value="Cdc6_C"/>
    <property type="match status" value="1"/>
</dbReference>
<comment type="similarity">
    <text evidence="1">Belongs to the CDC6/cdc18 family.</text>
</comment>
<evidence type="ECO:0000313" key="7">
    <source>
        <dbReference type="Proteomes" id="UP001642483"/>
    </source>
</evidence>
<dbReference type="SUPFAM" id="SSF46785">
    <property type="entry name" value="Winged helix' DNA-binding domain"/>
    <property type="match status" value="1"/>
</dbReference>
<feature type="compositionally biased region" description="Basic and acidic residues" evidence="3">
    <location>
        <begin position="17"/>
        <end position="28"/>
    </location>
</feature>
<evidence type="ECO:0000256" key="3">
    <source>
        <dbReference type="SAM" id="MobiDB-lite"/>
    </source>
</evidence>
<dbReference type="InterPro" id="IPR015163">
    <property type="entry name" value="Cdc6_C"/>
</dbReference>
<dbReference type="InterPro" id="IPR036388">
    <property type="entry name" value="WH-like_DNA-bd_sf"/>
</dbReference>
<dbReference type="InterPro" id="IPR036390">
    <property type="entry name" value="WH_DNA-bd_sf"/>
</dbReference>
<dbReference type="SUPFAM" id="SSF52540">
    <property type="entry name" value="P-loop containing nucleoside triphosphate hydrolases"/>
    <property type="match status" value="1"/>
</dbReference>
<evidence type="ECO:0000259" key="4">
    <source>
        <dbReference type="SMART" id="SM00382"/>
    </source>
</evidence>
<dbReference type="InterPro" id="IPR027417">
    <property type="entry name" value="P-loop_NTPase"/>
</dbReference>
<dbReference type="Proteomes" id="UP001642483">
    <property type="component" value="Unassembled WGS sequence"/>
</dbReference>
<accession>A0ABP0F5V1</accession>
<dbReference type="CDD" id="cd00009">
    <property type="entry name" value="AAA"/>
    <property type="match status" value="1"/>
</dbReference>
<dbReference type="Gene3D" id="1.10.10.10">
    <property type="entry name" value="Winged helix-like DNA-binding domain superfamily/Winged helix DNA-binding domain"/>
    <property type="match status" value="1"/>
</dbReference>
<dbReference type="Pfam" id="PF09079">
    <property type="entry name" value="WHD_Cdc6"/>
    <property type="match status" value="1"/>
</dbReference>
<protein>
    <recommendedName>
        <fullName evidence="8">Cell division control protein</fullName>
    </recommendedName>
</protein>
<evidence type="ECO:0008006" key="8">
    <source>
        <dbReference type="Google" id="ProtNLM"/>
    </source>
</evidence>
<feature type="compositionally biased region" description="Polar residues" evidence="3">
    <location>
        <begin position="143"/>
        <end position="164"/>
    </location>
</feature>
<dbReference type="Gene3D" id="1.10.8.60">
    <property type="match status" value="1"/>
</dbReference>
<evidence type="ECO:0000259" key="5">
    <source>
        <dbReference type="SMART" id="SM01074"/>
    </source>
</evidence>
<dbReference type="Pfam" id="PF22606">
    <property type="entry name" value="Cdc6-ORC-like_ATPase_lid"/>
    <property type="match status" value="1"/>
</dbReference>
<gene>
    <name evidence="6" type="ORF">CVLEPA_LOCUS4710</name>
</gene>
<sequence length="638" mass="70624">MSVRTTRSGRVYATPEVKQHRQNKDDSSFTKSARKKLALFDSSIDMKQNTLTDELVLEEIFKLSPVSPVKRCKENIVPKASNCRCILSPLRSLTLNSPPSTKGGPALSISLQNQLQAVLLASPPSVNKSSPKVLKSPQKRSLPENNNVLTNGNVTPLNDATNASPKKVIQKFITSSPSPSKKTKLGQSSGKPRRAKSVQSPAKFTKAILQDKFCNKENIPPFQLRKKDNLYNKVKSALHNAVPDQLVGRDPELSEISSFVTNHIASGNAGSLYISGAPGTGKSACLVNVLSNEKICKKLDQVITINCMSMRTAQQIYQRVAYNMGATSRQLKSARLAQKFIEQKLIEPGKMKLLLLDEMDQLESKHQEVLYTMFDWASITNSKLILIGIANSLDLTDRILPRLQANVECKPHLINFKPYSKDQLVQILQARIKKASEHEENDVSVVDTVAVQFCARKVAAMTGDARKALEVCRRAVEMVERKHSKQTLSPSKASSKKVLKVGLMQISDVLSGVYESNNFCARSNNDNETDNDDAFPLQQKLVVCSLFLLCKTSKTKEASLGKLHESYSTICKRRHVPSVGQSEFVSLCGLVESRGIISVKKAKQMRQTKIKLNMQEKDVEFALQGKALLSSILQMNLS</sequence>
<dbReference type="PANTHER" id="PTHR10763">
    <property type="entry name" value="CELL DIVISION CONTROL PROTEIN 6-RELATED"/>
    <property type="match status" value="1"/>
</dbReference>
<keyword evidence="2" id="KW-0235">DNA replication</keyword>
<evidence type="ECO:0000313" key="6">
    <source>
        <dbReference type="EMBL" id="CAK8675089.1"/>
    </source>
</evidence>
<dbReference type="Gene3D" id="3.40.50.300">
    <property type="entry name" value="P-loop containing nucleotide triphosphate hydrolases"/>
    <property type="match status" value="1"/>
</dbReference>
<feature type="compositionally biased region" description="Low complexity" evidence="3">
    <location>
        <begin position="125"/>
        <end position="136"/>
    </location>
</feature>
<name>A0ABP0F5V1_CLALP</name>
<dbReference type="InterPro" id="IPR049945">
    <property type="entry name" value="AAA_22"/>
</dbReference>
<dbReference type="SMART" id="SM01074">
    <property type="entry name" value="Cdc6_C"/>
    <property type="match status" value="1"/>
</dbReference>
<evidence type="ECO:0000256" key="2">
    <source>
        <dbReference type="ARBA" id="ARBA00022705"/>
    </source>
</evidence>
<dbReference type="EMBL" id="CAWYQH010000013">
    <property type="protein sequence ID" value="CAK8675089.1"/>
    <property type="molecule type" value="Genomic_DNA"/>
</dbReference>
<keyword evidence="7" id="KW-1185">Reference proteome</keyword>
<dbReference type="PANTHER" id="PTHR10763:SF26">
    <property type="entry name" value="CELL DIVISION CONTROL PROTEIN 6 HOMOLOG"/>
    <property type="match status" value="1"/>
</dbReference>
<dbReference type="InterPro" id="IPR003593">
    <property type="entry name" value="AAA+_ATPase"/>
</dbReference>
<evidence type="ECO:0000256" key="1">
    <source>
        <dbReference type="ARBA" id="ARBA00006184"/>
    </source>
</evidence>
<comment type="caution">
    <text evidence="6">The sequence shown here is derived from an EMBL/GenBank/DDBJ whole genome shotgun (WGS) entry which is preliminary data.</text>
</comment>
<dbReference type="Pfam" id="PF13401">
    <property type="entry name" value="AAA_22"/>
    <property type="match status" value="1"/>
</dbReference>
<reference evidence="6 7" key="1">
    <citation type="submission" date="2024-02" db="EMBL/GenBank/DDBJ databases">
        <authorList>
            <person name="Daric V."/>
            <person name="Darras S."/>
        </authorList>
    </citation>
    <scope>NUCLEOTIDE SEQUENCE [LARGE SCALE GENOMIC DNA]</scope>
</reference>
<feature type="region of interest" description="Disordered" evidence="3">
    <location>
        <begin position="1"/>
        <end position="30"/>
    </location>
</feature>
<proteinExistence type="inferred from homology"/>
<dbReference type="InterPro" id="IPR050311">
    <property type="entry name" value="ORC1/CDC6"/>
</dbReference>
<feature type="domain" description="AAA+ ATPase" evidence="4">
    <location>
        <begin position="268"/>
        <end position="406"/>
    </location>
</feature>
<dbReference type="InterPro" id="IPR054425">
    <property type="entry name" value="Cdc6_ORC1-like_ATPase_lid"/>
</dbReference>
<dbReference type="SMART" id="SM00382">
    <property type="entry name" value="AAA"/>
    <property type="match status" value="1"/>
</dbReference>
<feature type="domain" description="Cdc6 C-terminal" evidence="5">
    <location>
        <begin position="543"/>
        <end position="623"/>
    </location>
</feature>
<organism evidence="6 7">
    <name type="scientific">Clavelina lepadiformis</name>
    <name type="common">Light-bulb sea squirt</name>
    <name type="synonym">Ascidia lepadiformis</name>
    <dbReference type="NCBI Taxonomy" id="159417"/>
    <lineage>
        <taxon>Eukaryota</taxon>
        <taxon>Metazoa</taxon>
        <taxon>Chordata</taxon>
        <taxon>Tunicata</taxon>
        <taxon>Ascidiacea</taxon>
        <taxon>Aplousobranchia</taxon>
        <taxon>Clavelinidae</taxon>
        <taxon>Clavelina</taxon>
    </lineage>
</organism>